<dbReference type="InterPro" id="IPR036291">
    <property type="entry name" value="NAD(P)-bd_dom_sf"/>
</dbReference>
<gene>
    <name evidence="9" type="ORF">M409DRAFT_62154</name>
</gene>
<dbReference type="PANTHER" id="PTHR42940:SF2">
    <property type="entry name" value="DEHYDROGENASE FAMILY OXIDOREDUCTASE, PUTATIVE (JCVI)-RELATED"/>
    <property type="match status" value="1"/>
</dbReference>
<dbReference type="GO" id="GO:0005737">
    <property type="term" value="C:cytoplasm"/>
    <property type="evidence" value="ECO:0007669"/>
    <property type="project" value="TreeGrafter"/>
</dbReference>
<dbReference type="InterPro" id="IPR013149">
    <property type="entry name" value="ADH-like_C"/>
</dbReference>
<dbReference type="PANTHER" id="PTHR42940">
    <property type="entry name" value="ALCOHOL DEHYDROGENASE 1-RELATED"/>
    <property type="match status" value="1"/>
</dbReference>
<dbReference type="Gene3D" id="3.90.180.10">
    <property type="entry name" value="Medium-chain alcohol dehydrogenases, catalytic domain"/>
    <property type="match status" value="1"/>
</dbReference>
<dbReference type="Pfam" id="PF08240">
    <property type="entry name" value="ADH_N"/>
    <property type="match status" value="1"/>
</dbReference>
<evidence type="ECO:0000256" key="4">
    <source>
        <dbReference type="ARBA" id="ARBA00022833"/>
    </source>
</evidence>
<dbReference type="SMART" id="SM00829">
    <property type="entry name" value="PKS_ER"/>
    <property type="match status" value="1"/>
</dbReference>
<dbReference type="RefSeq" id="XP_033674838.1">
    <property type="nucleotide sequence ID" value="XM_033815043.1"/>
</dbReference>
<dbReference type="EMBL" id="ML993579">
    <property type="protein sequence ID" value="KAF2173949.1"/>
    <property type="molecule type" value="Genomic_DNA"/>
</dbReference>
<reference evidence="9" key="1">
    <citation type="journal article" date="2020" name="Stud. Mycol.">
        <title>101 Dothideomycetes genomes: a test case for predicting lifestyles and emergence of pathogens.</title>
        <authorList>
            <person name="Haridas S."/>
            <person name="Albert R."/>
            <person name="Binder M."/>
            <person name="Bloem J."/>
            <person name="Labutti K."/>
            <person name="Salamov A."/>
            <person name="Andreopoulos B."/>
            <person name="Baker S."/>
            <person name="Barry K."/>
            <person name="Bills G."/>
            <person name="Bluhm B."/>
            <person name="Cannon C."/>
            <person name="Castanera R."/>
            <person name="Culley D."/>
            <person name="Daum C."/>
            <person name="Ezra D."/>
            <person name="Gonzalez J."/>
            <person name="Henrissat B."/>
            <person name="Kuo A."/>
            <person name="Liang C."/>
            <person name="Lipzen A."/>
            <person name="Lutzoni F."/>
            <person name="Magnuson J."/>
            <person name="Mondo S."/>
            <person name="Nolan M."/>
            <person name="Ohm R."/>
            <person name="Pangilinan J."/>
            <person name="Park H.-J."/>
            <person name="Ramirez L."/>
            <person name="Alfaro M."/>
            <person name="Sun H."/>
            <person name="Tritt A."/>
            <person name="Yoshinaga Y."/>
            <person name="Zwiers L.-H."/>
            <person name="Turgeon B."/>
            <person name="Goodwin S."/>
            <person name="Spatafora J."/>
            <person name="Crous P."/>
            <person name="Grigoriev I."/>
        </authorList>
    </citation>
    <scope>NUCLEOTIDE SEQUENCE</scope>
    <source>
        <strain evidence="9">ATCC 36951</strain>
    </source>
</reference>
<dbReference type="FunFam" id="3.40.50.720:FF:000039">
    <property type="entry name" value="Alcohol dehydrogenase AdhP"/>
    <property type="match status" value="1"/>
</dbReference>
<comment type="cofactor">
    <cofactor evidence="1 7">
        <name>Zn(2+)</name>
        <dbReference type="ChEBI" id="CHEBI:29105"/>
    </cofactor>
</comment>
<dbReference type="GeneID" id="54568315"/>
<evidence type="ECO:0000313" key="10">
    <source>
        <dbReference type="Proteomes" id="UP000799537"/>
    </source>
</evidence>
<dbReference type="Proteomes" id="UP000799537">
    <property type="component" value="Unassembled WGS sequence"/>
</dbReference>
<dbReference type="AlphaFoldDB" id="A0A6A6D704"/>
<dbReference type="Gene3D" id="3.40.50.720">
    <property type="entry name" value="NAD(P)-binding Rossmann-like Domain"/>
    <property type="match status" value="1"/>
</dbReference>
<evidence type="ECO:0000256" key="5">
    <source>
        <dbReference type="ARBA" id="ARBA00023002"/>
    </source>
</evidence>
<evidence type="ECO:0000256" key="2">
    <source>
        <dbReference type="ARBA" id="ARBA00008072"/>
    </source>
</evidence>
<evidence type="ECO:0000256" key="1">
    <source>
        <dbReference type="ARBA" id="ARBA00001947"/>
    </source>
</evidence>
<dbReference type="SUPFAM" id="SSF51735">
    <property type="entry name" value="NAD(P)-binding Rossmann-fold domains"/>
    <property type="match status" value="1"/>
</dbReference>
<keyword evidence="4 7" id="KW-0862">Zinc</keyword>
<dbReference type="GO" id="GO:0008270">
    <property type="term" value="F:zinc ion binding"/>
    <property type="evidence" value="ECO:0007669"/>
    <property type="project" value="InterPro"/>
</dbReference>
<keyword evidence="6" id="KW-0520">NAD</keyword>
<dbReference type="PROSITE" id="PS00059">
    <property type="entry name" value="ADH_ZINC"/>
    <property type="match status" value="1"/>
</dbReference>
<dbReference type="InterPro" id="IPR013154">
    <property type="entry name" value="ADH-like_N"/>
</dbReference>
<dbReference type="GO" id="GO:0004022">
    <property type="term" value="F:alcohol dehydrogenase (NAD+) activity"/>
    <property type="evidence" value="ECO:0007669"/>
    <property type="project" value="TreeGrafter"/>
</dbReference>
<keyword evidence="10" id="KW-1185">Reference proteome</keyword>
<comment type="similarity">
    <text evidence="2 7">Belongs to the zinc-containing alcohol dehydrogenase family.</text>
</comment>
<organism evidence="9 10">
    <name type="scientific">Zasmidium cellare ATCC 36951</name>
    <dbReference type="NCBI Taxonomy" id="1080233"/>
    <lineage>
        <taxon>Eukaryota</taxon>
        <taxon>Fungi</taxon>
        <taxon>Dikarya</taxon>
        <taxon>Ascomycota</taxon>
        <taxon>Pezizomycotina</taxon>
        <taxon>Dothideomycetes</taxon>
        <taxon>Dothideomycetidae</taxon>
        <taxon>Mycosphaerellales</taxon>
        <taxon>Mycosphaerellaceae</taxon>
        <taxon>Zasmidium</taxon>
    </lineage>
</organism>
<evidence type="ECO:0000313" key="9">
    <source>
        <dbReference type="EMBL" id="KAF2173949.1"/>
    </source>
</evidence>
<dbReference type="InterPro" id="IPR011032">
    <property type="entry name" value="GroES-like_sf"/>
</dbReference>
<sequence>MPLLNLQDVPSTRLVAWLDTPGQGAKLMFRNVAIPAPISKGDVLVQLECTGVCHSDVHGIYGETPMTTHIPGHEGVGLIVKVGQDVPDRMLGSPVGMACPRQQNCGRDQEGTFSQFLVIPFESVFIIPEALSLEIAAPLLCAGITIFSAIRKTRLRAGNWLAIFGAGGGLGHIGLQIANAKGYRVIAIDVGISRRDACLTSGATEFFDAGGDVVDEIKRITGGYGTHGVIVAVGSQSAYSTGLQVVRNGGTVVCVGIPSKTYSLPVSPLSLIIKGITVIGTSVGTKTDMEELFGMAVAGTVRPVVEMFDFADVNVVLESLARHDIHGRAVLRLQ</sequence>
<name>A0A6A6D704_ZASCE</name>
<dbReference type="InterPro" id="IPR002328">
    <property type="entry name" value="ADH_Zn_CS"/>
</dbReference>
<evidence type="ECO:0000256" key="7">
    <source>
        <dbReference type="RuleBase" id="RU361277"/>
    </source>
</evidence>
<dbReference type="OrthoDB" id="1879366at2759"/>
<dbReference type="SUPFAM" id="SSF50129">
    <property type="entry name" value="GroES-like"/>
    <property type="match status" value="1"/>
</dbReference>
<evidence type="ECO:0000256" key="6">
    <source>
        <dbReference type="ARBA" id="ARBA00023027"/>
    </source>
</evidence>
<dbReference type="Pfam" id="PF00107">
    <property type="entry name" value="ADH_zinc_N"/>
    <property type="match status" value="1"/>
</dbReference>
<dbReference type="InterPro" id="IPR020843">
    <property type="entry name" value="ER"/>
</dbReference>
<evidence type="ECO:0000256" key="3">
    <source>
        <dbReference type="ARBA" id="ARBA00022723"/>
    </source>
</evidence>
<accession>A0A6A6D704</accession>
<keyword evidence="5" id="KW-0560">Oxidoreductase</keyword>
<proteinExistence type="inferred from homology"/>
<evidence type="ECO:0000259" key="8">
    <source>
        <dbReference type="SMART" id="SM00829"/>
    </source>
</evidence>
<feature type="domain" description="Enoyl reductase (ER)" evidence="8">
    <location>
        <begin position="24"/>
        <end position="331"/>
    </location>
</feature>
<protein>
    <recommendedName>
        <fullName evidence="8">Enoyl reductase (ER) domain-containing protein</fullName>
    </recommendedName>
</protein>
<keyword evidence="3 7" id="KW-0479">Metal-binding</keyword>